<dbReference type="InterPro" id="IPR032801">
    <property type="entry name" value="PXL2A/B/C"/>
</dbReference>
<evidence type="ECO:0000313" key="1">
    <source>
        <dbReference type="EMBL" id="KAG8467090.1"/>
    </source>
</evidence>
<gene>
    <name evidence="1" type="ORF">KFE25_000406</name>
</gene>
<dbReference type="AlphaFoldDB" id="A0A8J6CEN9"/>
<protein>
    <submittedName>
        <fullName evidence="1">Uncharacterized protein</fullName>
    </submittedName>
</protein>
<dbReference type="PANTHER" id="PTHR28630">
    <property type="match status" value="1"/>
</dbReference>
<accession>A0A8J6CEN9</accession>
<keyword evidence="2" id="KW-1185">Reference proteome</keyword>
<dbReference type="EMBL" id="JAGTXO010000006">
    <property type="protein sequence ID" value="KAG8467090.1"/>
    <property type="molecule type" value="Genomic_DNA"/>
</dbReference>
<dbReference type="OMA" id="KFCEYTG"/>
<sequence>MFLFALVAAASVRARAPSAVGASLAASRMPALRARLAMVVEPELEGIEVFSVEDGEPRRAANLVGPELLSKAHVTAFLTHFADFNAWEYAQRLKAAEQDLLRMGVELTVIGIGSPASGRKFAELLDFPTERLFADPTGACHRALGFSPGAFPDSQLPPQAKLLAMIAGVGSPGTIEAVIRGYLGDPTGNADWIAKALAQGAQQGRFPADLSASAFDPVGRAGVRPFELATLRLQNMVQGILQNWEALAPADPSLFIQQGGTLVYDWKGELIYRYADEGVLVYTPADEMLAAIGEAVGVSAEEEFAAASTGGAARAVSQQAN</sequence>
<name>A0A8J6CEN9_DIALT</name>
<proteinExistence type="predicted"/>
<organism evidence="1 2">
    <name type="scientific">Diacronema lutheri</name>
    <name type="common">Unicellular marine alga</name>
    <name type="synonym">Monochrysis lutheri</name>
    <dbReference type="NCBI Taxonomy" id="2081491"/>
    <lineage>
        <taxon>Eukaryota</taxon>
        <taxon>Haptista</taxon>
        <taxon>Haptophyta</taxon>
        <taxon>Pavlovophyceae</taxon>
        <taxon>Pavlovales</taxon>
        <taxon>Pavlovaceae</taxon>
        <taxon>Diacronema</taxon>
    </lineage>
</organism>
<dbReference type="OrthoDB" id="40334at2759"/>
<dbReference type="PANTHER" id="PTHR28630:SF3">
    <property type="entry name" value="PEROXIREDOXIN-LIKE 2C"/>
    <property type="match status" value="1"/>
</dbReference>
<dbReference type="Proteomes" id="UP000751190">
    <property type="component" value="Unassembled WGS sequence"/>
</dbReference>
<evidence type="ECO:0000313" key="2">
    <source>
        <dbReference type="Proteomes" id="UP000751190"/>
    </source>
</evidence>
<reference evidence="1" key="1">
    <citation type="submission" date="2021-05" db="EMBL/GenBank/DDBJ databases">
        <title>The genome of the haptophyte Pavlova lutheri (Diacronema luteri, Pavlovales) - a model for lipid biosynthesis in eukaryotic algae.</title>
        <authorList>
            <person name="Hulatt C.J."/>
            <person name="Posewitz M.C."/>
        </authorList>
    </citation>
    <scope>NUCLEOTIDE SEQUENCE</scope>
    <source>
        <strain evidence="1">NIVA-4/92</strain>
    </source>
</reference>
<comment type="caution">
    <text evidence="1">The sequence shown here is derived from an EMBL/GenBank/DDBJ whole genome shotgun (WGS) entry which is preliminary data.</text>
</comment>
<dbReference type="Pfam" id="PF13911">
    <property type="entry name" value="AhpC-TSA_2"/>
    <property type="match status" value="1"/>
</dbReference>